<evidence type="ECO:0000313" key="2">
    <source>
        <dbReference type="Proteomes" id="UP001604336"/>
    </source>
</evidence>
<dbReference type="PANTHER" id="PTHR15180">
    <property type="entry name" value="GENERAL TRANSCRIPTION FACTOR 3C POLYPEPTIDE 1"/>
    <property type="match status" value="1"/>
</dbReference>
<accession>A0ABD1RXZ6</accession>
<sequence length="147" mass="16539">MDEELMSIDFNNHIDDVASRNEINMNANEEHRVTILNLPEDVADPSTEIQSKDKITGYEHSEVMSTKMDGGVEMCRLLSVDSQICRPILPWINGDGTINELVYKGLVRRVLGIVMQNPGILEDDIINKMQGSESSELQKIVRDNDHG</sequence>
<gene>
    <name evidence="1" type="ORF">Adt_28933</name>
</gene>
<dbReference type="AlphaFoldDB" id="A0ABD1RXZ6"/>
<organism evidence="1 2">
    <name type="scientific">Abeliophyllum distichum</name>
    <dbReference type="NCBI Taxonomy" id="126358"/>
    <lineage>
        <taxon>Eukaryota</taxon>
        <taxon>Viridiplantae</taxon>
        <taxon>Streptophyta</taxon>
        <taxon>Embryophyta</taxon>
        <taxon>Tracheophyta</taxon>
        <taxon>Spermatophyta</taxon>
        <taxon>Magnoliopsida</taxon>
        <taxon>eudicotyledons</taxon>
        <taxon>Gunneridae</taxon>
        <taxon>Pentapetalae</taxon>
        <taxon>asterids</taxon>
        <taxon>lamiids</taxon>
        <taxon>Lamiales</taxon>
        <taxon>Oleaceae</taxon>
        <taxon>Forsythieae</taxon>
        <taxon>Abeliophyllum</taxon>
    </lineage>
</organism>
<dbReference type="PANTHER" id="PTHR15180:SF1">
    <property type="entry name" value="GENERAL TRANSCRIPTION FACTOR 3C POLYPEPTIDE 1"/>
    <property type="match status" value="1"/>
</dbReference>
<comment type="caution">
    <text evidence="1">The sequence shown here is derived from an EMBL/GenBank/DDBJ whole genome shotgun (WGS) entry which is preliminary data.</text>
</comment>
<proteinExistence type="predicted"/>
<reference evidence="2" key="1">
    <citation type="submission" date="2024-07" db="EMBL/GenBank/DDBJ databases">
        <title>Two chromosome-level genome assemblies of Korean endemic species Abeliophyllum distichum and Forsythia ovata (Oleaceae).</title>
        <authorList>
            <person name="Jang H."/>
        </authorList>
    </citation>
    <scope>NUCLEOTIDE SEQUENCE [LARGE SCALE GENOMIC DNA]</scope>
</reference>
<protein>
    <submittedName>
        <fullName evidence="1">B-block binding subunit of TFIIIC</fullName>
    </submittedName>
</protein>
<name>A0ABD1RXZ6_9LAMI</name>
<dbReference type="InterPro" id="IPR044210">
    <property type="entry name" value="Tfc3-like"/>
</dbReference>
<dbReference type="Proteomes" id="UP001604336">
    <property type="component" value="Unassembled WGS sequence"/>
</dbReference>
<keyword evidence="2" id="KW-1185">Reference proteome</keyword>
<dbReference type="EMBL" id="JBFOLK010000008">
    <property type="protein sequence ID" value="KAL2493305.1"/>
    <property type="molecule type" value="Genomic_DNA"/>
</dbReference>
<evidence type="ECO:0000313" key="1">
    <source>
        <dbReference type="EMBL" id="KAL2493305.1"/>
    </source>
</evidence>